<dbReference type="InterPro" id="IPR014729">
    <property type="entry name" value="Rossmann-like_a/b/a_fold"/>
</dbReference>
<dbReference type="PANTHER" id="PTHR46268:SF6">
    <property type="entry name" value="UNIVERSAL STRESS PROTEIN UP12"/>
    <property type="match status" value="1"/>
</dbReference>
<protein>
    <submittedName>
        <fullName evidence="3">UspA</fullName>
    </submittedName>
</protein>
<dbReference type="InterPro" id="IPR006015">
    <property type="entry name" value="Universal_stress_UspA"/>
</dbReference>
<proteinExistence type="inferred from homology"/>
<dbReference type="InterPro" id="IPR006016">
    <property type="entry name" value="UspA"/>
</dbReference>
<feature type="domain" description="UspA" evidence="2">
    <location>
        <begin position="1"/>
        <end position="146"/>
    </location>
</feature>
<dbReference type="PRINTS" id="PR01438">
    <property type="entry name" value="UNVRSLSTRESS"/>
</dbReference>
<comment type="similarity">
    <text evidence="1">Belongs to the universal stress protein A family.</text>
</comment>
<dbReference type="Gene3D" id="3.40.50.620">
    <property type="entry name" value="HUPs"/>
    <property type="match status" value="1"/>
</dbReference>
<dbReference type="KEGG" id="rfr:Rfer_0916"/>
<dbReference type="PANTHER" id="PTHR46268">
    <property type="entry name" value="STRESS RESPONSE PROTEIN NHAX"/>
    <property type="match status" value="1"/>
</dbReference>
<organism evidence="3 4">
    <name type="scientific">Albidiferax ferrireducens (strain ATCC BAA-621 / DSM 15236 / T118)</name>
    <name type="common">Rhodoferax ferrireducens</name>
    <dbReference type="NCBI Taxonomy" id="338969"/>
    <lineage>
        <taxon>Bacteria</taxon>
        <taxon>Pseudomonadati</taxon>
        <taxon>Pseudomonadota</taxon>
        <taxon>Betaproteobacteria</taxon>
        <taxon>Burkholderiales</taxon>
        <taxon>Comamonadaceae</taxon>
        <taxon>Rhodoferax</taxon>
    </lineage>
</organism>
<name>Q21ZY9_ALBFT</name>
<dbReference type="Pfam" id="PF00582">
    <property type="entry name" value="Usp"/>
    <property type="match status" value="1"/>
</dbReference>
<accession>Q21ZY9</accession>
<evidence type="ECO:0000313" key="4">
    <source>
        <dbReference type="Proteomes" id="UP000008332"/>
    </source>
</evidence>
<dbReference type="HOGENOM" id="CLU_049301_11_0_4"/>
<evidence type="ECO:0000313" key="3">
    <source>
        <dbReference type="EMBL" id="ABD68664.1"/>
    </source>
</evidence>
<dbReference type="CDD" id="cd00293">
    <property type="entry name" value="USP-like"/>
    <property type="match status" value="1"/>
</dbReference>
<dbReference type="SUPFAM" id="SSF52402">
    <property type="entry name" value="Adenine nucleotide alpha hydrolases-like"/>
    <property type="match status" value="1"/>
</dbReference>
<dbReference type="AlphaFoldDB" id="Q21ZY9"/>
<dbReference type="Proteomes" id="UP000008332">
    <property type="component" value="Chromosome"/>
</dbReference>
<sequence length="173" mass="18272">MYQRILVPIDGSATSTLGLDEAIKLAKLTGASLRLIHVSDALTFATGFETYAAYAADVIPRLKEAGEQILEQGRIRVAASGVKVDTLLLDGMVTRVSDLVVDQAKAWDADLIVIGTHGRRGVGRWLLGSDAEQIVRMAPVPVLLVRALEVEGNAGATVRAGEAARASNRAAPT</sequence>
<dbReference type="eggNOG" id="COG0589">
    <property type="taxonomic scope" value="Bacteria"/>
</dbReference>
<dbReference type="RefSeq" id="WP_011463237.1">
    <property type="nucleotide sequence ID" value="NC_007908.1"/>
</dbReference>
<evidence type="ECO:0000259" key="2">
    <source>
        <dbReference type="Pfam" id="PF00582"/>
    </source>
</evidence>
<reference evidence="4" key="1">
    <citation type="submission" date="2006-02" db="EMBL/GenBank/DDBJ databases">
        <title>Complete sequence of chromosome of Rhodoferax ferrireducens DSM 15236.</title>
        <authorList>
            <person name="Copeland A."/>
            <person name="Lucas S."/>
            <person name="Lapidus A."/>
            <person name="Barry K."/>
            <person name="Detter J.C."/>
            <person name="Glavina del Rio T."/>
            <person name="Hammon N."/>
            <person name="Israni S."/>
            <person name="Pitluck S."/>
            <person name="Brettin T."/>
            <person name="Bruce D."/>
            <person name="Han C."/>
            <person name="Tapia R."/>
            <person name="Gilna P."/>
            <person name="Kiss H."/>
            <person name="Schmutz J."/>
            <person name="Larimer F."/>
            <person name="Land M."/>
            <person name="Kyrpides N."/>
            <person name="Ivanova N."/>
            <person name="Richardson P."/>
        </authorList>
    </citation>
    <scope>NUCLEOTIDE SEQUENCE [LARGE SCALE GENOMIC DNA]</scope>
    <source>
        <strain evidence="4">ATCC BAA-621 / DSM 15236 / T118</strain>
    </source>
</reference>
<dbReference type="EMBL" id="CP000267">
    <property type="protein sequence ID" value="ABD68664.1"/>
    <property type="molecule type" value="Genomic_DNA"/>
</dbReference>
<dbReference type="STRING" id="338969.Rfer_0916"/>
<keyword evidence="4" id="KW-1185">Reference proteome</keyword>
<gene>
    <name evidence="3" type="ordered locus">Rfer_0916</name>
</gene>
<evidence type="ECO:0000256" key="1">
    <source>
        <dbReference type="ARBA" id="ARBA00008791"/>
    </source>
</evidence>
<dbReference type="OrthoDB" id="8547832at2"/>